<dbReference type="Proteomes" id="UP000468687">
    <property type="component" value="Unassembled WGS sequence"/>
</dbReference>
<accession>A0A6P0HEP0</accession>
<feature type="domain" description="DUF58" evidence="2">
    <location>
        <begin position="221"/>
        <end position="319"/>
    </location>
</feature>
<dbReference type="AlphaFoldDB" id="A0A6P0HEP0"/>
<organism evidence="3 4">
    <name type="scientific">Nocardioides zeae</name>
    <dbReference type="NCBI Taxonomy" id="1457234"/>
    <lineage>
        <taxon>Bacteria</taxon>
        <taxon>Bacillati</taxon>
        <taxon>Actinomycetota</taxon>
        <taxon>Actinomycetes</taxon>
        <taxon>Propionibacteriales</taxon>
        <taxon>Nocardioidaceae</taxon>
        <taxon>Nocardioides</taxon>
    </lineage>
</organism>
<feature type="region of interest" description="Disordered" evidence="1">
    <location>
        <begin position="1"/>
        <end position="23"/>
    </location>
</feature>
<feature type="compositionally biased region" description="Basic and acidic residues" evidence="1">
    <location>
        <begin position="9"/>
        <end position="19"/>
    </location>
</feature>
<sequence>MSSRRRDRGARPARGDRPSRGARRRLGGLTVRGRAFVAAGGTAVVCAVVLGQATLASAGVLAVALPLVSLVATRASRFEVHLRRGLSPTHVEVGGTSTVHLGLAVTGRVPRGTLLLEDQLPYVLGARPRMVVRGVRGAWTGDVSYPVRAEVRGRYETGPLVVRVRDLFGTVELVREFHHTGTLTVRPQTHPLPRGSLGEGSGTSGDEQLRAAAVGSAEDASVRDYRIGDDLRRVHWRTTARTGELMVRREEQRRETHAVVLVDNRTTSHEGVGHGSSFEAAVVLAASLCDHLARLGNVVHLHDAAGLIVTAPAGAAGSRRALDALAVIALVDRTDLAPLVPRGGSGRRDVHLALLGRLVPADDAVLAAARGRAVAAHAAVLDVARWHPDHLRSGPTAAPPREVAHLAARGWHAVPVGPEDTVTGVWSALSAARRPVGTLR</sequence>
<dbReference type="InterPro" id="IPR002881">
    <property type="entry name" value="DUF58"/>
</dbReference>
<keyword evidence="4" id="KW-1185">Reference proteome</keyword>
<comment type="caution">
    <text evidence="3">The sequence shown here is derived from an EMBL/GenBank/DDBJ whole genome shotgun (WGS) entry which is preliminary data.</text>
</comment>
<dbReference type="RefSeq" id="WP_163770346.1">
    <property type="nucleotide sequence ID" value="NZ_JAAGXA010000001.1"/>
</dbReference>
<dbReference type="EMBL" id="JAAGXA010000001">
    <property type="protein sequence ID" value="NEN77006.1"/>
    <property type="molecule type" value="Genomic_DNA"/>
</dbReference>
<dbReference type="Pfam" id="PF01882">
    <property type="entry name" value="DUF58"/>
    <property type="match status" value="1"/>
</dbReference>
<evidence type="ECO:0000313" key="4">
    <source>
        <dbReference type="Proteomes" id="UP000468687"/>
    </source>
</evidence>
<gene>
    <name evidence="3" type="ORF">G3T38_01820</name>
</gene>
<evidence type="ECO:0000259" key="2">
    <source>
        <dbReference type="Pfam" id="PF01882"/>
    </source>
</evidence>
<reference evidence="3 4" key="1">
    <citation type="journal article" date="2014" name="Int. J. Syst. Evol. Microbiol.">
        <title>Nocardioides zeae sp. nov., isolated from the stem of Zea mays.</title>
        <authorList>
            <person name="Glaeser S.P."/>
            <person name="McInroy J.A."/>
            <person name="Busse H.J."/>
            <person name="Kampfer P."/>
        </authorList>
    </citation>
    <scope>NUCLEOTIDE SEQUENCE [LARGE SCALE GENOMIC DNA]</scope>
    <source>
        <strain evidence="3 4">JCM 30728</strain>
    </source>
</reference>
<evidence type="ECO:0000256" key="1">
    <source>
        <dbReference type="SAM" id="MobiDB-lite"/>
    </source>
</evidence>
<dbReference type="PANTHER" id="PTHR34351:SF1">
    <property type="entry name" value="SLR1927 PROTEIN"/>
    <property type="match status" value="1"/>
</dbReference>
<proteinExistence type="predicted"/>
<dbReference type="PANTHER" id="PTHR34351">
    <property type="entry name" value="SLR1927 PROTEIN-RELATED"/>
    <property type="match status" value="1"/>
</dbReference>
<name>A0A6P0HEP0_9ACTN</name>
<protein>
    <submittedName>
        <fullName evidence="3">DUF58 domain-containing protein</fullName>
    </submittedName>
</protein>
<evidence type="ECO:0000313" key="3">
    <source>
        <dbReference type="EMBL" id="NEN77006.1"/>
    </source>
</evidence>
<feature type="region of interest" description="Disordered" evidence="1">
    <location>
        <begin position="185"/>
        <end position="206"/>
    </location>
</feature>